<organism evidence="1 2">
    <name type="scientific">Gimesia alba</name>
    <dbReference type="NCBI Taxonomy" id="2527973"/>
    <lineage>
        <taxon>Bacteria</taxon>
        <taxon>Pseudomonadati</taxon>
        <taxon>Planctomycetota</taxon>
        <taxon>Planctomycetia</taxon>
        <taxon>Planctomycetales</taxon>
        <taxon>Planctomycetaceae</taxon>
        <taxon>Gimesia</taxon>
    </lineage>
</organism>
<gene>
    <name evidence="1" type="ORF">Pan241w_58920</name>
</gene>
<sequence>MPEIRWQRIINVDQSPPTNLTGGVPPVPPIQDYVLPDYDFKIKPGVHRVLITPASKPLSHFQRFYGVGGYYGGSSGWRWGYGFYGAGDYSYYGGWGGGPLGYFGGNYWSGYGYNYNNFYAGYYGPHGFHAELYAGPYHYDENGNNVGQLNGTYNVHGFNSNGYNKDGYDPGGFDVNGLNSDGETWGYYGVWGHLHTGLISHLNGPDHKNDHGIVNYYANNVYQHTAAGSFGIANWVDGDGYVVAELEQREFWLHIDDGSTRETTY</sequence>
<evidence type="ECO:0000313" key="2">
    <source>
        <dbReference type="Proteomes" id="UP000317171"/>
    </source>
</evidence>
<proteinExistence type="predicted"/>
<protein>
    <submittedName>
        <fullName evidence="1">Uncharacterized protein</fullName>
    </submittedName>
</protein>
<dbReference type="Proteomes" id="UP000317171">
    <property type="component" value="Chromosome"/>
</dbReference>
<dbReference type="EMBL" id="CP036269">
    <property type="protein sequence ID" value="QDT45764.1"/>
    <property type="molecule type" value="Genomic_DNA"/>
</dbReference>
<dbReference type="KEGG" id="gaz:Pan241w_58920"/>
<evidence type="ECO:0000313" key="1">
    <source>
        <dbReference type="EMBL" id="QDT45764.1"/>
    </source>
</evidence>
<name>A0A517RPI3_9PLAN</name>
<accession>A0A517RPI3</accession>
<dbReference type="OrthoDB" id="290748at2"/>
<keyword evidence="2" id="KW-1185">Reference proteome</keyword>
<dbReference type="AlphaFoldDB" id="A0A517RPI3"/>
<dbReference type="RefSeq" id="WP_145222706.1">
    <property type="nucleotide sequence ID" value="NZ_CP036269.1"/>
</dbReference>
<reference evidence="1 2" key="1">
    <citation type="submission" date="2019-02" db="EMBL/GenBank/DDBJ databases">
        <title>Deep-cultivation of Planctomycetes and their phenomic and genomic characterization uncovers novel biology.</title>
        <authorList>
            <person name="Wiegand S."/>
            <person name="Jogler M."/>
            <person name="Boedeker C."/>
            <person name="Pinto D."/>
            <person name="Vollmers J."/>
            <person name="Rivas-Marin E."/>
            <person name="Kohn T."/>
            <person name="Peeters S.H."/>
            <person name="Heuer A."/>
            <person name="Rast P."/>
            <person name="Oberbeckmann S."/>
            <person name="Bunk B."/>
            <person name="Jeske O."/>
            <person name="Meyerdierks A."/>
            <person name="Storesund J.E."/>
            <person name="Kallscheuer N."/>
            <person name="Luecker S."/>
            <person name="Lage O.M."/>
            <person name="Pohl T."/>
            <person name="Merkel B.J."/>
            <person name="Hornburger P."/>
            <person name="Mueller R.-W."/>
            <person name="Bruemmer F."/>
            <person name="Labrenz M."/>
            <person name="Spormann A.M."/>
            <person name="Op den Camp H."/>
            <person name="Overmann J."/>
            <person name="Amann R."/>
            <person name="Jetten M.S.M."/>
            <person name="Mascher T."/>
            <person name="Medema M.H."/>
            <person name="Devos D.P."/>
            <person name="Kaster A.-K."/>
            <person name="Ovreas L."/>
            <person name="Rohde M."/>
            <person name="Galperin M.Y."/>
            <person name="Jogler C."/>
        </authorList>
    </citation>
    <scope>NUCLEOTIDE SEQUENCE [LARGE SCALE GENOMIC DNA]</scope>
    <source>
        <strain evidence="1 2">Pan241w</strain>
    </source>
</reference>